<feature type="domain" description="EthD" evidence="1">
    <location>
        <begin position="18"/>
        <end position="90"/>
    </location>
</feature>
<organism evidence="2 3">
    <name type="scientific">Zeimonas arvi</name>
    <dbReference type="NCBI Taxonomy" id="2498847"/>
    <lineage>
        <taxon>Bacteria</taxon>
        <taxon>Pseudomonadati</taxon>
        <taxon>Pseudomonadota</taxon>
        <taxon>Betaproteobacteria</taxon>
        <taxon>Burkholderiales</taxon>
        <taxon>Burkholderiaceae</taxon>
        <taxon>Zeimonas</taxon>
    </lineage>
</organism>
<keyword evidence="3" id="KW-1185">Reference proteome</keyword>
<dbReference type="InterPro" id="IPR011008">
    <property type="entry name" value="Dimeric_a/b-barrel"/>
</dbReference>
<dbReference type="SUPFAM" id="SSF54909">
    <property type="entry name" value="Dimeric alpha+beta barrel"/>
    <property type="match status" value="1"/>
</dbReference>
<gene>
    <name evidence="2" type="ORF">FHP08_15665</name>
</gene>
<dbReference type="NCBIfam" id="TIGR02118">
    <property type="entry name" value="EthD family reductase"/>
    <property type="match status" value="1"/>
</dbReference>
<dbReference type="Gene3D" id="3.30.70.100">
    <property type="match status" value="1"/>
</dbReference>
<evidence type="ECO:0000313" key="3">
    <source>
        <dbReference type="Proteomes" id="UP000321548"/>
    </source>
</evidence>
<dbReference type="Pfam" id="PF07110">
    <property type="entry name" value="EthD"/>
    <property type="match status" value="1"/>
</dbReference>
<name>A0A5C8NSB8_9BURK</name>
<dbReference type="RefSeq" id="WP_147705439.1">
    <property type="nucleotide sequence ID" value="NZ_VDUY01000007.1"/>
</dbReference>
<dbReference type="Proteomes" id="UP000321548">
    <property type="component" value="Unassembled WGS sequence"/>
</dbReference>
<dbReference type="InterPro" id="IPR009799">
    <property type="entry name" value="EthD_dom"/>
</dbReference>
<dbReference type="AlphaFoldDB" id="A0A5C8NSB8"/>
<accession>A0A5C8NSB8</accession>
<evidence type="ECO:0000313" key="2">
    <source>
        <dbReference type="EMBL" id="TXL63745.1"/>
    </source>
</evidence>
<dbReference type="OrthoDB" id="5343971at2"/>
<sequence length="106" mass="11491">MIRVSVLYPRTEGAGFDMDYYRNSHMPMVLRRVGDACKGAAIDEGLAGGMPGEPAPFVAVAHMMFDSVEAFAAAFTPHAREIMADVANYTAIRPMVQIATVRTLTP</sequence>
<dbReference type="PANTHER" id="PTHR40260:SF2">
    <property type="entry name" value="BLR8190 PROTEIN"/>
    <property type="match status" value="1"/>
</dbReference>
<evidence type="ECO:0000259" key="1">
    <source>
        <dbReference type="Pfam" id="PF07110"/>
    </source>
</evidence>
<dbReference type="PANTHER" id="PTHR40260">
    <property type="entry name" value="BLR8190 PROTEIN"/>
    <property type="match status" value="1"/>
</dbReference>
<reference evidence="2 3" key="1">
    <citation type="submission" date="2019-06" db="EMBL/GenBank/DDBJ databases">
        <title>Quisquiliibacterium sp. nov., isolated from a maize field.</title>
        <authorList>
            <person name="Lin S.-Y."/>
            <person name="Tsai C.-F."/>
            <person name="Young C.-C."/>
        </authorList>
    </citation>
    <scope>NUCLEOTIDE SEQUENCE [LARGE SCALE GENOMIC DNA]</scope>
    <source>
        <strain evidence="2 3">CC-CFT501</strain>
    </source>
</reference>
<comment type="caution">
    <text evidence="2">The sequence shown here is derived from an EMBL/GenBank/DDBJ whole genome shotgun (WGS) entry which is preliminary data.</text>
</comment>
<dbReference type="GO" id="GO:0016491">
    <property type="term" value="F:oxidoreductase activity"/>
    <property type="evidence" value="ECO:0007669"/>
    <property type="project" value="InterPro"/>
</dbReference>
<protein>
    <submittedName>
        <fullName evidence="2">EthD family reductase</fullName>
    </submittedName>
</protein>
<proteinExistence type="predicted"/>
<dbReference type="EMBL" id="VDUY01000007">
    <property type="protein sequence ID" value="TXL63745.1"/>
    <property type="molecule type" value="Genomic_DNA"/>
</dbReference>